<evidence type="ECO:0008006" key="4">
    <source>
        <dbReference type="Google" id="ProtNLM"/>
    </source>
</evidence>
<accession>A0ABS9KKG5</accession>
<reference evidence="2" key="1">
    <citation type="submission" date="2022-01" db="EMBL/GenBank/DDBJ databases">
        <authorList>
            <person name="Jo J.-H."/>
            <person name="Im W.-T."/>
        </authorList>
    </citation>
    <scope>NUCLEOTIDE SEQUENCE</scope>
    <source>
        <strain evidence="2">NA20</strain>
    </source>
</reference>
<dbReference type="Proteomes" id="UP001165367">
    <property type="component" value="Unassembled WGS sequence"/>
</dbReference>
<sequence length="450" mass="51525">MHKITLILLATILFAIPSFAQSSASNTKKLLTANEWELKYYLENGRKTELREGLAGLRLVFIPSKDLVYEYTPGQEETIHIRKGKIMEQSFKYQDRIEEPDMLIKMDLLEKEGKLAFIDEFSSDSKYFVYEKAGSLQNKGYPSTKYEVEKLEVPMQRIHPELLKMIDALNTELKKNIGNLYFHDKNKTRYLMKELKLEASDYGLRYSYVYETRDKKNLSVSHDFMPENIKAITDMKLDPESSLGLLKLDMNNENSFYRDPAGKPSANSVLKLIHLHYLKESSSSFDDIKTQLEDISDAFVFARANRLEFITEVVETGRKIRLSLDGKTSNFELTAIDIAANKLYIHYNLDMVGLSETKKGSYLSIIPLKDITGLTIEKSKTNPNTLLMHGKRGFETFAFKTDMYLPGDRIYTLPLFNLIGKGADPQRIGQILAQLIDDDGGEKVKLVINP</sequence>
<keyword evidence="1" id="KW-0732">Signal</keyword>
<organism evidence="2 3">
    <name type="scientific">Terrimonas ginsenosidimutans</name>
    <dbReference type="NCBI Taxonomy" id="2908004"/>
    <lineage>
        <taxon>Bacteria</taxon>
        <taxon>Pseudomonadati</taxon>
        <taxon>Bacteroidota</taxon>
        <taxon>Chitinophagia</taxon>
        <taxon>Chitinophagales</taxon>
        <taxon>Chitinophagaceae</taxon>
        <taxon>Terrimonas</taxon>
    </lineage>
</organism>
<comment type="caution">
    <text evidence="2">The sequence shown here is derived from an EMBL/GenBank/DDBJ whole genome shotgun (WGS) entry which is preliminary data.</text>
</comment>
<dbReference type="RefSeq" id="WP_237868048.1">
    <property type="nucleotide sequence ID" value="NZ_JAKLTR010000001.1"/>
</dbReference>
<proteinExistence type="predicted"/>
<feature type="signal peptide" evidence="1">
    <location>
        <begin position="1"/>
        <end position="20"/>
    </location>
</feature>
<evidence type="ECO:0000313" key="3">
    <source>
        <dbReference type="Proteomes" id="UP001165367"/>
    </source>
</evidence>
<evidence type="ECO:0000313" key="2">
    <source>
        <dbReference type="EMBL" id="MCG2612819.1"/>
    </source>
</evidence>
<protein>
    <recommendedName>
        <fullName evidence="4">DUF3857 domain-containing protein</fullName>
    </recommendedName>
</protein>
<dbReference type="EMBL" id="JAKLTR010000001">
    <property type="protein sequence ID" value="MCG2612819.1"/>
    <property type="molecule type" value="Genomic_DNA"/>
</dbReference>
<name>A0ABS9KKG5_9BACT</name>
<keyword evidence="3" id="KW-1185">Reference proteome</keyword>
<gene>
    <name evidence="2" type="ORF">LZZ85_00950</name>
</gene>
<evidence type="ECO:0000256" key="1">
    <source>
        <dbReference type="SAM" id="SignalP"/>
    </source>
</evidence>
<feature type="chain" id="PRO_5045525514" description="DUF3857 domain-containing protein" evidence="1">
    <location>
        <begin position="21"/>
        <end position="450"/>
    </location>
</feature>